<sequence>MRLPFELLRPIAFHLRDSDPPLFQLIIDSDSIYDDASTLTYRNESADLLWGQATTRQKFNSDVSLRLAGRLVFRGNLLDWLPRPQI</sequence>
<name>A0A165YRZ7_9AGAM</name>
<organism evidence="1 2">
    <name type="scientific">Sistotremastrum suecicum HHB10207 ss-3</name>
    <dbReference type="NCBI Taxonomy" id="1314776"/>
    <lineage>
        <taxon>Eukaryota</taxon>
        <taxon>Fungi</taxon>
        <taxon>Dikarya</taxon>
        <taxon>Basidiomycota</taxon>
        <taxon>Agaricomycotina</taxon>
        <taxon>Agaricomycetes</taxon>
        <taxon>Sistotremastrales</taxon>
        <taxon>Sistotremastraceae</taxon>
        <taxon>Sistotremastrum</taxon>
    </lineage>
</organism>
<accession>A0A165YRZ7</accession>
<dbReference type="Proteomes" id="UP000076798">
    <property type="component" value="Unassembled WGS sequence"/>
</dbReference>
<dbReference type="AlphaFoldDB" id="A0A165YRZ7"/>
<keyword evidence="2" id="KW-1185">Reference proteome</keyword>
<gene>
    <name evidence="1" type="ORF">SISSUDRAFT_1054089</name>
</gene>
<reference evidence="1 2" key="1">
    <citation type="journal article" date="2016" name="Mol. Biol. Evol.">
        <title>Comparative Genomics of Early-Diverging Mushroom-Forming Fungi Provides Insights into the Origins of Lignocellulose Decay Capabilities.</title>
        <authorList>
            <person name="Nagy L.G."/>
            <person name="Riley R."/>
            <person name="Tritt A."/>
            <person name="Adam C."/>
            <person name="Daum C."/>
            <person name="Floudas D."/>
            <person name="Sun H."/>
            <person name="Yadav J.S."/>
            <person name="Pangilinan J."/>
            <person name="Larsson K.H."/>
            <person name="Matsuura K."/>
            <person name="Barry K."/>
            <person name="Labutti K."/>
            <person name="Kuo R."/>
            <person name="Ohm R.A."/>
            <person name="Bhattacharya S.S."/>
            <person name="Shirouzu T."/>
            <person name="Yoshinaga Y."/>
            <person name="Martin F.M."/>
            <person name="Grigoriev I.V."/>
            <person name="Hibbett D.S."/>
        </authorList>
    </citation>
    <scope>NUCLEOTIDE SEQUENCE [LARGE SCALE GENOMIC DNA]</scope>
    <source>
        <strain evidence="1 2">HHB10207 ss-3</strain>
    </source>
</reference>
<protein>
    <submittedName>
        <fullName evidence="1">Uncharacterized protein</fullName>
    </submittedName>
</protein>
<dbReference type="EMBL" id="KV428234">
    <property type="protein sequence ID" value="KZT33541.1"/>
    <property type="molecule type" value="Genomic_DNA"/>
</dbReference>
<evidence type="ECO:0000313" key="1">
    <source>
        <dbReference type="EMBL" id="KZT33541.1"/>
    </source>
</evidence>
<proteinExistence type="predicted"/>
<evidence type="ECO:0000313" key="2">
    <source>
        <dbReference type="Proteomes" id="UP000076798"/>
    </source>
</evidence>